<comment type="caution">
    <text evidence="1">The sequence shown here is derived from an EMBL/GenBank/DDBJ whole genome shotgun (WGS) entry which is preliminary data.</text>
</comment>
<reference evidence="1 2" key="1">
    <citation type="submission" date="2024-02" db="EMBL/GenBank/DDBJ databases">
        <title>A draft genome for the cacao thread blight pathogen Marasmius crinis-equi.</title>
        <authorList>
            <person name="Cohen S.P."/>
            <person name="Baruah I.K."/>
            <person name="Amoako-Attah I."/>
            <person name="Bukari Y."/>
            <person name="Meinhardt L.W."/>
            <person name="Bailey B.A."/>
        </authorList>
    </citation>
    <scope>NUCLEOTIDE SEQUENCE [LARGE SCALE GENOMIC DNA]</scope>
    <source>
        <strain evidence="1 2">GH-76</strain>
    </source>
</reference>
<keyword evidence="2" id="KW-1185">Reference proteome</keyword>
<evidence type="ECO:0000313" key="1">
    <source>
        <dbReference type="EMBL" id="KAL0579440.1"/>
    </source>
</evidence>
<dbReference type="Proteomes" id="UP001465976">
    <property type="component" value="Unassembled WGS sequence"/>
</dbReference>
<dbReference type="InterPro" id="IPR011008">
    <property type="entry name" value="Dimeric_a/b-barrel"/>
</dbReference>
<name>A0ABR3FVF1_9AGAR</name>
<accession>A0ABR3FVF1</accession>
<gene>
    <name evidence="1" type="ORF">V5O48_002546</name>
</gene>
<sequence length="237" mass="27858">MADPKGLSFVFIEAGSQISEVDHYDWYDNEHSPARLTVPGFLTARRYKADDSQKPTYLTLYDLTEPAVANGPEYKEFHAKSSDRDKTMLSSVQFLNRRSYKLLDDPYLHPDNTDASHPGKFLLLLGFEIKPEAEDDFNRWYREEHIPQYLAKVPGWIRSRRYTLFDNKQRGSLENGQELQVCKYLALHDFTCGPSEFMEHEYMKASLETPWTKRVVPNILHRELRILQLHRVYKKPE</sequence>
<evidence type="ECO:0008006" key="3">
    <source>
        <dbReference type="Google" id="ProtNLM"/>
    </source>
</evidence>
<organism evidence="1 2">
    <name type="scientific">Marasmius crinis-equi</name>
    <dbReference type="NCBI Taxonomy" id="585013"/>
    <lineage>
        <taxon>Eukaryota</taxon>
        <taxon>Fungi</taxon>
        <taxon>Dikarya</taxon>
        <taxon>Basidiomycota</taxon>
        <taxon>Agaricomycotina</taxon>
        <taxon>Agaricomycetes</taxon>
        <taxon>Agaricomycetidae</taxon>
        <taxon>Agaricales</taxon>
        <taxon>Marasmiineae</taxon>
        <taxon>Marasmiaceae</taxon>
        <taxon>Marasmius</taxon>
    </lineage>
</organism>
<proteinExistence type="predicted"/>
<dbReference type="EMBL" id="JBAHYK010000059">
    <property type="protein sequence ID" value="KAL0579440.1"/>
    <property type="molecule type" value="Genomic_DNA"/>
</dbReference>
<protein>
    <recommendedName>
        <fullName evidence="3">EthD domain-containing protein</fullName>
    </recommendedName>
</protein>
<dbReference type="SUPFAM" id="SSF54909">
    <property type="entry name" value="Dimeric alpha+beta barrel"/>
    <property type="match status" value="1"/>
</dbReference>
<evidence type="ECO:0000313" key="2">
    <source>
        <dbReference type="Proteomes" id="UP001465976"/>
    </source>
</evidence>